<gene>
    <name evidence="2" type="ORF">KI387_015089</name>
</gene>
<evidence type="ECO:0000256" key="1">
    <source>
        <dbReference type="SAM" id="MobiDB-lite"/>
    </source>
</evidence>
<dbReference type="Proteomes" id="UP000824469">
    <property type="component" value="Unassembled WGS sequence"/>
</dbReference>
<protein>
    <submittedName>
        <fullName evidence="2">Uncharacterized protein</fullName>
    </submittedName>
</protein>
<feature type="compositionally biased region" description="Polar residues" evidence="1">
    <location>
        <begin position="1"/>
        <end position="10"/>
    </location>
</feature>
<keyword evidence="3" id="KW-1185">Reference proteome</keyword>
<reference evidence="2 3" key="1">
    <citation type="journal article" date="2021" name="Nat. Plants">
        <title>The Taxus genome provides insights into paclitaxel biosynthesis.</title>
        <authorList>
            <person name="Xiong X."/>
            <person name="Gou J."/>
            <person name="Liao Q."/>
            <person name="Li Y."/>
            <person name="Zhou Q."/>
            <person name="Bi G."/>
            <person name="Li C."/>
            <person name="Du R."/>
            <person name="Wang X."/>
            <person name="Sun T."/>
            <person name="Guo L."/>
            <person name="Liang H."/>
            <person name="Lu P."/>
            <person name="Wu Y."/>
            <person name="Zhang Z."/>
            <person name="Ro D.K."/>
            <person name="Shang Y."/>
            <person name="Huang S."/>
            <person name="Yan J."/>
        </authorList>
    </citation>
    <scope>NUCLEOTIDE SEQUENCE [LARGE SCALE GENOMIC DNA]</scope>
    <source>
        <strain evidence="2">Ta-2019</strain>
    </source>
</reference>
<accession>A0AA38LFX3</accession>
<organism evidence="2 3">
    <name type="scientific">Taxus chinensis</name>
    <name type="common">Chinese yew</name>
    <name type="synonym">Taxus wallichiana var. chinensis</name>
    <dbReference type="NCBI Taxonomy" id="29808"/>
    <lineage>
        <taxon>Eukaryota</taxon>
        <taxon>Viridiplantae</taxon>
        <taxon>Streptophyta</taxon>
        <taxon>Embryophyta</taxon>
        <taxon>Tracheophyta</taxon>
        <taxon>Spermatophyta</taxon>
        <taxon>Pinopsida</taxon>
        <taxon>Pinidae</taxon>
        <taxon>Conifers II</taxon>
        <taxon>Cupressales</taxon>
        <taxon>Taxaceae</taxon>
        <taxon>Taxus</taxon>
    </lineage>
</organism>
<name>A0AA38LFX3_TAXCH</name>
<evidence type="ECO:0000313" key="2">
    <source>
        <dbReference type="EMBL" id="KAH9320450.1"/>
    </source>
</evidence>
<sequence length="52" mass="5724">DQPTQRQKQVTVDLAESPHTSPARSSSSDSDSEQLPPFPLENLIGYDCQSHV</sequence>
<dbReference type="EMBL" id="JAHRHJ020000003">
    <property type="protein sequence ID" value="KAH9320450.1"/>
    <property type="molecule type" value="Genomic_DNA"/>
</dbReference>
<feature type="non-terminal residue" evidence="2">
    <location>
        <position position="52"/>
    </location>
</feature>
<proteinExistence type="predicted"/>
<feature type="non-terminal residue" evidence="2">
    <location>
        <position position="1"/>
    </location>
</feature>
<feature type="region of interest" description="Disordered" evidence="1">
    <location>
        <begin position="1"/>
        <end position="52"/>
    </location>
</feature>
<dbReference type="AlphaFoldDB" id="A0AA38LFX3"/>
<comment type="caution">
    <text evidence="2">The sequence shown here is derived from an EMBL/GenBank/DDBJ whole genome shotgun (WGS) entry which is preliminary data.</text>
</comment>
<evidence type="ECO:0000313" key="3">
    <source>
        <dbReference type="Proteomes" id="UP000824469"/>
    </source>
</evidence>